<organism evidence="3 4">
    <name type="scientific">Oleiphilus messinensis</name>
    <dbReference type="NCBI Taxonomy" id="141451"/>
    <lineage>
        <taxon>Bacteria</taxon>
        <taxon>Pseudomonadati</taxon>
        <taxon>Pseudomonadota</taxon>
        <taxon>Gammaproteobacteria</taxon>
        <taxon>Oceanospirillales</taxon>
        <taxon>Oleiphilaceae</taxon>
        <taxon>Oleiphilus</taxon>
    </lineage>
</organism>
<reference evidence="3 4" key="1">
    <citation type="submission" date="2017-05" db="EMBL/GenBank/DDBJ databases">
        <title>Genomic insights into alkan degradation activity of Oleiphilus messinensis.</title>
        <authorList>
            <person name="Kozyavkin S.A."/>
            <person name="Slesarev A.I."/>
            <person name="Golyshin P.N."/>
            <person name="Korzhenkov A."/>
            <person name="Golyshina O.N."/>
            <person name="Toshchakov S.V."/>
        </authorList>
    </citation>
    <scope>NUCLEOTIDE SEQUENCE [LARGE SCALE GENOMIC DNA]</scope>
    <source>
        <strain evidence="3 4">ME102</strain>
    </source>
</reference>
<name>A0A1Y0IDH5_9GAMM</name>
<gene>
    <name evidence="3" type="ORF">OLMES_4311</name>
</gene>
<evidence type="ECO:0000256" key="1">
    <source>
        <dbReference type="ARBA" id="ARBA00009981"/>
    </source>
</evidence>
<dbReference type="Pfam" id="PF02604">
    <property type="entry name" value="PhdYeFM_antitox"/>
    <property type="match status" value="1"/>
</dbReference>
<dbReference type="InterPro" id="IPR006442">
    <property type="entry name" value="Antitoxin_Phd/YefM"/>
</dbReference>
<dbReference type="RefSeq" id="WP_087463115.1">
    <property type="nucleotide sequence ID" value="NZ_CP021425.1"/>
</dbReference>
<comment type="similarity">
    <text evidence="1 2">Belongs to the phD/YefM antitoxin family.</text>
</comment>
<comment type="function">
    <text evidence="2">Antitoxin component of a type II toxin-antitoxin (TA) system.</text>
</comment>
<evidence type="ECO:0000313" key="3">
    <source>
        <dbReference type="EMBL" id="ARU58320.1"/>
    </source>
</evidence>
<accession>A0A1Y0IDH5</accession>
<dbReference type="EMBL" id="CP021425">
    <property type="protein sequence ID" value="ARU58320.1"/>
    <property type="molecule type" value="Genomic_DNA"/>
</dbReference>
<dbReference type="InterPro" id="IPR036165">
    <property type="entry name" value="YefM-like_sf"/>
</dbReference>
<protein>
    <recommendedName>
        <fullName evidence="2">Antitoxin</fullName>
    </recommendedName>
</protein>
<keyword evidence="4" id="KW-1185">Reference proteome</keyword>
<dbReference type="AlphaFoldDB" id="A0A1Y0IDH5"/>
<dbReference type="OrthoDB" id="370795at2"/>
<sequence length="78" mass="8928">MRVYTYSEARQNLSELLSLAENEEIVIQRRDGKTFTVNFKPNEEKSPFDVPGINTKATTEDILDAVAESRRIIQALQK</sequence>
<evidence type="ECO:0000256" key="2">
    <source>
        <dbReference type="RuleBase" id="RU362080"/>
    </source>
</evidence>
<proteinExistence type="inferred from homology"/>
<dbReference type="KEGG" id="ome:OLMES_4311"/>
<dbReference type="Gene3D" id="3.40.1620.10">
    <property type="entry name" value="YefM-like domain"/>
    <property type="match status" value="1"/>
</dbReference>
<dbReference type="SUPFAM" id="SSF143120">
    <property type="entry name" value="YefM-like"/>
    <property type="match status" value="1"/>
</dbReference>
<dbReference type="Proteomes" id="UP000196027">
    <property type="component" value="Chromosome"/>
</dbReference>
<evidence type="ECO:0000313" key="4">
    <source>
        <dbReference type="Proteomes" id="UP000196027"/>
    </source>
</evidence>